<sequence length="609" mass="67516">MQFPKLTPLQSRLAASLTTAVILIVILFSLSPRHSAYAAEIDSILNDEHNHHWLPENVDAAGLSWDDEKDQDAYEAEFLGLDRGIIGRAPAGVDGLDNNTPSNLNLDPGRTNNYVFENKTLWGNHSATGLGLPALPRTRETRDVGEFATPIEIRQDRASQTTRLLYISINVCSQPTRNGTSTSTGPPPQLTLYISQSERNQRPSPDANELDMKTLPLNEGFQNCTIDATGDVYIGVHAPELPQGFSGGYNYDLAASIDGYYHSWTEDEKDSPLLYLVDSDTSSALLVTSNLTQNDITDRVYQNGLNMRPPFQIFAFNENETSIKGLEHSYCGLKTMNASTQVITDRSMTVRGLGNHPKEQFYVRNLNHSSTYLSYLAIEGNSTNFGAGTVGGGDNNCRVVFNLTFCSEVAYAVPSNPELFPDRQNLADMYDKNAAHHYQNFNYSLQQIPCSTTANDTKYSLVRNCTHCARDYKNWLCAVTIPRCADFSTSSQLYYLQPRNLAQAFINGSRPLHDTLTSHRTLTQRLGTNSSRNPWIDEEIRPGPYKEVLPCEDLCYNVVQSCPAAFGFGCPTSGQGLEMSYGTRNEKKGVVTCNFPGQMIPAHAPNGRY</sequence>
<comment type="caution">
    <text evidence="1">The sequence shown here is derived from an EMBL/GenBank/DDBJ whole genome shotgun (WGS) entry which is preliminary data.</text>
</comment>
<evidence type="ECO:0000313" key="2">
    <source>
        <dbReference type="Proteomes" id="UP000799429"/>
    </source>
</evidence>
<gene>
    <name evidence="1" type="ORF">M501DRAFT_991301</name>
</gene>
<dbReference type="Pfam" id="PF12929">
    <property type="entry name" value="Mid1"/>
    <property type="match status" value="1"/>
</dbReference>
<dbReference type="GO" id="GO:0098703">
    <property type="term" value="P:calcium ion import across plasma membrane"/>
    <property type="evidence" value="ECO:0007669"/>
    <property type="project" value="InterPro"/>
</dbReference>
<protein>
    <submittedName>
        <fullName evidence="1">Uncharacterized protein</fullName>
    </submittedName>
</protein>
<dbReference type="InterPro" id="IPR024338">
    <property type="entry name" value="MID1/Yam8"/>
</dbReference>
<proteinExistence type="predicted"/>
<dbReference type="OrthoDB" id="5405745at2759"/>
<evidence type="ECO:0000313" key="1">
    <source>
        <dbReference type="EMBL" id="KAF2840290.1"/>
    </source>
</evidence>
<reference evidence="1" key="1">
    <citation type="journal article" date="2020" name="Stud. Mycol.">
        <title>101 Dothideomycetes genomes: a test case for predicting lifestyles and emergence of pathogens.</title>
        <authorList>
            <person name="Haridas S."/>
            <person name="Albert R."/>
            <person name="Binder M."/>
            <person name="Bloem J."/>
            <person name="Labutti K."/>
            <person name="Salamov A."/>
            <person name="Andreopoulos B."/>
            <person name="Baker S."/>
            <person name="Barry K."/>
            <person name="Bills G."/>
            <person name="Bluhm B."/>
            <person name="Cannon C."/>
            <person name="Castanera R."/>
            <person name="Culley D."/>
            <person name="Daum C."/>
            <person name="Ezra D."/>
            <person name="Gonzalez J."/>
            <person name="Henrissat B."/>
            <person name="Kuo A."/>
            <person name="Liang C."/>
            <person name="Lipzen A."/>
            <person name="Lutzoni F."/>
            <person name="Magnuson J."/>
            <person name="Mondo S."/>
            <person name="Nolan M."/>
            <person name="Ohm R."/>
            <person name="Pangilinan J."/>
            <person name="Park H.-J."/>
            <person name="Ramirez L."/>
            <person name="Alfaro M."/>
            <person name="Sun H."/>
            <person name="Tritt A."/>
            <person name="Yoshinaga Y."/>
            <person name="Zwiers L.-H."/>
            <person name="Turgeon B."/>
            <person name="Goodwin S."/>
            <person name="Spatafora J."/>
            <person name="Crous P."/>
            <person name="Grigoriev I."/>
        </authorList>
    </citation>
    <scope>NUCLEOTIDE SEQUENCE</scope>
    <source>
        <strain evidence="1">CBS 101060</strain>
    </source>
</reference>
<dbReference type="EMBL" id="MU006093">
    <property type="protein sequence ID" value="KAF2840290.1"/>
    <property type="molecule type" value="Genomic_DNA"/>
</dbReference>
<dbReference type="GO" id="GO:0005262">
    <property type="term" value="F:calcium channel activity"/>
    <property type="evidence" value="ECO:0007669"/>
    <property type="project" value="InterPro"/>
</dbReference>
<dbReference type="PANTHER" id="PTHR39142:SF1">
    <property type="entry name" value="AEL197CP"/>
    <property type="match status" value="1"/>
</dbReference>
<dbReference type="Proteomes" id="UP000799429">
    <property type="component" value="Unassembled WGS sequence"/>
</dbReference>
<organism evidence="1 2">
    <name type="scientific">Patellaria atrata CBS 101060</name>
    <dbReference type="NCBI Taxonomy" id="1346257"/>
    <lineage>
        <taxon>Eukaryota</taxon>
        <taxon>Fungi</taxon>
        <taxon>Dikarya</taxon>
        <taxon>Ascomycota</taxon>
        <taxon>Pezizomycotina</taxon>
        <taxon>Dothideomycetes</taxon>
        <taxon>Dothideomycetes incertae sedis</taxon>
        <taxon>Patellariales</taxon>
        <taxon>Patellariaceae</taxon>
        <taxon>Patellaria</taxon>
    </lineage>
</organism>
<dbReference type="AlphaFoldDB" id="A0A9P4SEG5"/>
<name>A0A9P4SEG5_9PEZI</name>
<dbReference type="PANTHER" id="PTHR39142">
    <property type="entry name" value="MID1P"/>
    <property type="match status" value="1"/>
</dbReference>
<keyword evidence="2" id="KW-1185">Reference proteome</keyword>
<accession>A0A9P4SEG5</accession>